<reference evidence="2" key="1">
    <citation type="submission" date="2019-08" db="EMBL/GenBank/DDBJ databases">
        <authorList>
            <person name="Kucharzyk K."/>
            <person name="Murdoch R.W."/>
            <person name="Higgins S."/>
            <person name="Loffler F."/>
        </authorList>
    </citation>
    <scope>NUCLEOTIDE SEQUENCE</scope>
</reference>
<dbReference type="AlphaFoldDB" id="A0A645JCD7"/>
<proteinExistence type="predicted"/>
<gene>
    <name evidence="2" type="ORF">SDC9_208137</name>
</gene>
<feature type="region of interest" description="Disordered" evidence="1">
    <location>
        <begin position="79"/>
        <end position="98"/>
    </location>
</feature>
<sequence length="158" mass="16614">MPEVSTTTRSKPASLQAAITSGSAAEISEPVSRVASERMKMFGCSMAFIRIRSPSSAPPVRLRDGSIEIRPILTLSSWSRRKRRTSSSVSDDLPAPPVPVMPSTGIDVAAAALSSGSLSVGAAPFSSRVMTRASRRRSPARRPSSTLSAFGMPAPARS</sequence>
<accession>A0A645JCD7</accession>
<name>A0A645JCD7_9ZZZZ</name>
<organism evidence="2">
    <name type="scientific">bioreactor metagenome</name>
    <dbReference type="NCBI Taxonomy" id="1076179"/>
    <lineage>
        <taxon>unclassified sequences</taxon>
        <taxon>metagenomes</taxon>
        <taxon>ecological metagenomes</taxon>
    </lineage>
</organism>
<protein>
    <submittedName>
        <fullName evidence="2">Uncharacterized protein</fullName>
    </submittedName>
</protein>
<feature type="compositionally biased region" description="Polar residues" evidence="1">
    <location>
        <begin position="1"/>
        <end position="23"/>
    </location>
</feature>
<comment type="caution">
    <text evidence="2">The sequence shown here is derived from an EMBL/GenBank/DDBJ whole genome shotgun (WGS) entry which is preliminary data.</text>
</comment>
<evidence type="ECO:0000313" key="2">
    <source>
        <dbReference type="EMBL" id="MPN60409.1"/>
    </source>
</evidence>
<evidence type="ECO:0000256" key="1">
    <source>
        <dbReference type="SAM" id="MobiDB-lite"/>
    </source>
</evidence>
<dbReference type="EMBL" id="VSSQ01135647">
    <property type="protein sequence ID" value="MPN60409.1"/>
    <property type="molecule type" value="Genomic_DNA"/>
</dbReference>
<feature type="region of interest" description="Disordered" evidence="1">
    <location>
        <begin position="1"/>
        <end position="30"/>
    </location>
</feature>
<feature type="region of interest" description="Disordered" evidence="1">
    <location>
        <begin position="126"/>
        <end position="158"/>
    </location>
</feature>